<keyword evidence="3" id="KW-0158">Chromosome</keyword>
<dbReference type="GO" id="GO:0051287">
    <property type="term" value="F:NAD binding"/>
    <property type="evidence" value="ECO:0007669"/>
    <property type="project" value="InterPro"/>
</dbReference>
<dbReference type="FunFam" id="3.40.50.720:FF:000058">
    <property type="entry name" value="Putative oxidoreductase GLYR1 homolog"/>
    <property type="match status" value="1"/>
</dbReference>
<comment type="subcellular location">
    <subcellularLocation>
        <location evidence="1">Chromosome</location>
    </subcellularLocation>
</comment>
<reference evidence="10" key="1">
    <citation type="submission" date="2020-08" db="EMBL/GenBank/DDBJ databases">
        <title>Multicomponent nature underlies the extraordinary mechanical properties of spider dragline silk.</title>
        <authorList>
            <person name="Kono N."/>
            <person name="Nakamura H."/>
            <person name="Mori M."/>
            <person name="Yoshida Y."/>
            <person name="Ohtoshi R."/>
            <person name="Malay A.D."/>
            <person name="Moran D.A.P."/>
            <person name="Tomita M."/>
            <person name="Numata K."/>
            <person name="Arakawa K."/>
        </authorList>
    </citation>
    <scope>NUCLEOTIDE SEQUENCE</scope>
</reference>
<dbReference type="GO" id="GO:0140673">
    <property type="term" value="P:transcription elongation-coupled chromatin remodeling"/>
    <property type="evidence" value="ECO:0007669"/>
    <property type="project" value="TreeGrafter"/>
</dbReference>
<sequence length="531" mass="58997">MMSEKDFDIGDLVWAKMKSFPFWPAQIVNPPTVKGKVFSTTKGLQKKKPAYRKVQHYVFFFGSKNYAWILDENIVPHSEEMLNKLSKKKSGSYAKAVDEIVEASLARVPKPKLVKKDYVENGDLDKVTEIPSVKEDELFKKHKIRFVKTGRTTKQKNSKNTKKSSQKRNLTEEATDKKSSLKKCLISLHHNILSKGLDYPVVLIRPLVLPSRAELEVPPRPSLNLSTPSFPLNKYIKPTSNKIGFVGLGMMGQRIVKNLLYSGHDVSVWNRTPEKCKQLVDAGAKQFSTPADIVQNCDIIFCCVSGPEASKSIVFENCGILEGLEKCRFGTKGYIEMTSIDPRTSQEIAGAISARGGKYLEAPVTGSLSLAEEGSLLILCAGDFELYRSCETCFFSISENVHYFGYDVGTPSKVNIIHNTLMGVANASLAETMALIDRMGLPKTCFLDAIKLDSVCSPLFSESGQAIVDQNFSSNTSLKYIQKNLHFSLRLGNLCSQPLRLASAANELYKKSKSHGYSDYDMSAAYLGARK</sequence>
<evidence type="ECO:0000256" key="4">
    <source>
        <dbReference type="ARBA" id="ARBA00030287"/>
    </source>
</evidence>
<proteinExistence type="inferred from homology"/>
<dbReference type="Proteomes" id="UP000886998">
    <property type="component" value="Unassembled WGS sequence"/>
</dbReference>
<organism evidence="10 11">
    <name type="scientific">Trichonephila inaurata madagascariensis</name>
    <dbReference type="NCBI Taxonomy" id="2747483"/>
    <lineage>
        <taxon>Eukaryota</taxon>
        <taxon>Metazoa</taxon>
        <taxon>Ecdysozoa</taxon>
        <taxon>Arthropoda</taxon>
        <taxon>Chelicerata</taxon>
        <taxon>Arachnida</taxon>
        <taxon>Araneae</taxon>
        <taxon>Araneomorphae</taxon>
        <taxon>Entelegynae</taxon>
        <taxon>Araneoidea</taxon>
        <taxon>Nephilidae</taxon>
        <taxon>Trichonephila</taxon>
        <taxon>Trichonephila inaurata</taxon>
    </lineage>
</organism>
<dbReference type="CDD" id="cd05836">
    <property type="entry name" value="PWWP_GLYR1"/>
    <property type="match status" value="1"/>
</dbReference>
<keyword evidence="11" id="KW-1185">Reference proteome</keyword>
<feature type="compositionally biased region" description="Basic residues" evidence="8">
    <location>
        <begin position="149"/>
        <end position="166"/>
    </location>
</feature>
<dbReference type="PANTHER" id="PTHR43580">
    <property type="entry name" value="OXIDOREDUCTASE GLYR1-RELATED"/>
    <property type="match status" value="1"/>
</dbReference>
<evidence type="ECO:0000259" key="9">
    <source>
        <dbReference type="PROSITE" id="PS50812"/>
    </source>
</evidence>
<evidence type="ECO:0000256" key="7">
    <source>
        <dbReference type="ARBA" id="ARBA00082969"/>
    </source>
</evidence>
<evidence type="ECO:0000256" key="3">
    <source>
        <dbReference type="ARBA" id="ARBA00022454"/>
    </source>
</evidence>
<evidence type="ECO:0000256" key="5">
    <source>
        <dbReference type="ARBA" id="ARBA00034140"/>
    </source>
</evidence>
<dbReference type="SUPFAM" id="SSF63748">
    <property type="entry name" value="Tudor/PWWP/MBT"/>
    <property type="match status" value="1"/>
</dbReference>
<evidence type="ECO:0000256" key="1">
    <source>
        <dbReference type="ARBA" id="ARBA00004286"/>
    </source>
</evidence>
<dbReference type="SUPFAM" id="SSF48179">
    <property type="entry name" value="6-phosphogluconate dehydrogenase C-terminal domain-like"/>
    <property type="match status" value="1"/>
</dbReference>
<dbReference type="EMBL" id="BMAV01016440">
    <property type="protein sequence ID" value="GFY67169.1"/>
    <property type="molecule type" value="Genomic_DNA"/>
</dbReference>
<dbReference type="Pfam" id="PF00855">
    <property type="entry name" value="PWWP"/>
    <property type="match status" value="1"/>
</dbReference>
<comment type="caution">
    <text evidence="10">The sequence shown here is derived from an EMBL/GenBank/DDBJ whole genome shotgun (WGS) entry which is preliminary data.</text>
</comment>
<feature type="region of interest" description="Disordered" evidence="8">
    <location>
        <begin position="149"/>
        <end position="175"/>
    </location>
</feature>
<dbReference type="InterPro" id="IPR035501">
    <property type="entry name" value="GLYR1_PWWP"/>
</dbReference>
<evidence type="ECO:0000313" key="11">
    <source>
        <dbReference type="Proteomes" id="UP000886998"/>
    </source>
</evidence>
<evidence type="ECO:0000256" key="2">
    <source>
        <dbReference type="ARBA" id="ARBA00007598"/>
    </source>
</evidence>
<protein>
    <recommendedName>
        <fullName evidence="5">Cytokine-like nuclear factor N-PAC</fullName>
    </recommendedName>
    <alternativeName>
        <fullName evidence="4">Glyoxylate reductase 1 homolog</fullName>
    </alternativeName>
    <alternativeName>
        <fullName evidence="7">Nuclear protein NP60 homolog</fullName>
    </alternativeName>
    <alternativeName>
        <fullName evidence="6">Putative oxidoreductase GLYR1 homolog</fullName>
    </alternativeName>
</protein>
<evidence type="ECO:0000256" key="6">
    <source>
        <dbReference type="ARBA" id="ARBA00078412"/>
    </source>
</evidence>
<dbReference type="Gene3D" id="3.40.50.720">
    <property type="entry name" value="NAD(P)-binding Rossmann-like Domain"/>
    <property type="match status" value="1"/>
</dbReference>
<gene>
    <name evidence="10" type="primary">AGAP009949</name>
    <name evidence="10" type="ORF">TNIN_113681</name>
</gene>
<dbReference type="PROSITE" id="PS50812">
    <property type="entry name" value="PWWP"/>
    <property type="match status" value="1"/>
</dbReference>
<evidence type="ECO:0000256" key="8">
    <source>
        <dbReference type="SAM" id="MobiDB-lite"/>
    </source>
</evidence>
<dbReference type="InterPro" id="IPR036291">
    <property type="entry name" value="NAD(P)-bd_dom_sf"/>
</dbReference>
<dbReference type="SMART" id="SM00293">
    <property type="entry name" value="PWWP"/>
    <property type="match status" value="1"/>
</dbReference>
<dbReference type="Pfam" id="PF14833">
    <property type="entry name" value="NAD_binding_11"/>
    <property type="match status" value="1"/>
</dbReference>
<dbReference type="AlphaFoldDB" id="A0A8X6YCQ4"/>
<dbReference type="InterPro" id="IPR029154">
    <property type="entry name" value="HIBADH-like_NADP-bd"/>
</dbReference>
<dbReference type="PANTHER" id="PTHR43580:SF2">
    <property type="entry name" value="CYTOKINE-LIKE NUCLEAR FACTOR N-PAC"/>
    <property type="match status" value="1"/>
</dbReference>
<dbReference type="InterPro" id="IPR006115">
    <property type="entry name" value="6PGDH_NADP-bd"/>
</dbReference>
<dbReference type="Pfam" id="PF03446">
    <property type="entry name" value="NAD_binding_2"/>
    <property type="match status" value="1"/>
</dbReference>
<dbReference type="GO" id="GO:0050661">
    <property type="term" value="F:NADP binding"/>
    <property type="evidence" value="ECO:0007669"/>
    <property type="project" value="InterPro"/>
</dbReference>
<dbReference type="InterPro" id="IPR008927">
    <property type="entry name" value="6-PGluconate_DH-like_C_sf"/>
</dbReference>
<dbReference type="OrthoDB" id="6493824at2759"/>
<evidence type="ECO:0000313" key="10">
    <source>
        <dbReference type="EMBL" id="GFY67169.1"/>
    </source>
</evidence>
<name>A0A8X6YCQ4_9ARAC</name>
<dbReference type="InterPro" id="IPR000313">
    <property type="entry name" value="PWWP_dom"/>
</dbReference>
<dbReference type="SUPFAM" id="SSF51735">
    <property type="entry name" value="NAD(P)-binding Rossmann-fold domains"/>
    <property type="match status" value="1"/>
</dbReference>
<dbReference type="GO" id="GO:0031491">
    <property type="term" value="F:nucleosome binding"/>
    <property type="evidence" value="ECO:0007669"/>
    <property type="project" value="TreeGrafter"/>
</dbReference>
<dbReference type="Gene3D" id="1.10.1040.10">
    <property type="entry name" value="N-(1-d-carboxylethyl)-l-norvaline Dehydrogenase, domain 2"/>
    <property type="match status" value="1"/>
</dbReference>
<accession>A0A8X6YCQ4</accession>
<dbReference type="GO" id="GO:0003677">
    <property type="term" value="F:DNA binding"/>
    <property type="evidence" value="ECO:0007669"/>
    <property type="project" value="TreeGrafter"/>
</dbReference>
<feature type="domain" description="PWWP" evidence="9">
    <location>
        <begin position="9"/>
        <end position="80"/>
    </location>
</feature>
<dbReference type="GO" id="GO:0000785">
    <property type="term" value="C:chromatin"/>
    <property type="evidence" value="ECO:0007669"/>
    <property type="project" value="TreeGrafter"/>
</dbReference>
<dbReference type="InterPro" id="IPR051265">
    <property type="entry name" value="HIBADH-related_NP60_sf"/>
</dbReference>
<dbReference type="InterPro" id="IPR013328">
    <property type="entry name" value="6PGD_dom2"/>
</dbReference>
<comment type="similarity">
    <text evidence="2">Belongs to the HIBADH-related family. NP60 subfamily.</text>
</comment>
<dbReference type="Gene3D" id="2.30.30.140">
    <property type="match status" value="1"/>
</dbReference>